<dbReference type="STRING" id="1830138.SAMN05443507_10959"/>
<dbReference type="Proteomes" id="UP000184016">
    <property type="component" value="Unassembled WGS sequence"/>
</dbReference>
<dbReference type="EMBL" id="FRAF01000009">
    <property type="protein sequence ID" value="SHK15455.1"/>
    <property type="molecule type" value="Genomic_DNA"/>
</dbReference>
<feature type="transmembrane region" description="Helical" evidence="1">
    <location>
        <begin position="63"/>
        <end position="87"/>
    </location>
</feature>
<protein>
    <submittedName>
        <fullName evidence="2">YggT family protein</fullName>
    </submittedName>
</protein>
<feature type="transmembrane region" description="Helical" evidence="1">
    <location>
        <begin position="6"/>
        <end position="28"/>
    </location>
</feature>
<name>A0A1M6Q5I8_9BACL</name>
<keyword evidence="3" id="KW-1185">Reference proteome</keyword>
<gene>
    <name evidence="2" type="ORF">SAMN05443507_10959</name>
</gene>
<dbReference type="Pfam" id="PF02325">
    <property type="entry name" value="CCB3_YggT"/>
    <property type="match status" value="1"/>
</dbReference>
<evidence type="ECO:0000256" key="1">
    <source>
        <dbReference type="SAM" id="Phobius"/>
    </source>
</evidence>
<keyword evidence="1" id="KW-0812">Transmembrane</keyword>
<organism evidence="2 3">
    <name type="scientific">Alicyclobacillus tolerans</name>
    <dbReference type="NCBI Taxonomy" id="90970"/>
    <lineage>
        <taxon>Bacteria</taxon>
        <taxon>Bacillati</taxon>
        <taxon>Bacillota</taxon>
        <taxon>Bacilli</taxon>
        <taxon>Bacillales</taxon>
        <taxon>Alicyclobacillaceae</taxon>
        <taxon>Alicyclobacillus</taxon>
    </lineage>
</organism>
<evidence type="ECO:0000313" key="2">
    <source>
        <dbReference type="EMBL" id="SHK15455.1"/>
    </source>
</evidence>
<accession>A0A1M6Q5I8</accession>
<keyword evidence="1" id="KW-0472">Membrane</keyword>
<proteinExistence type="predicted"/>
<reference evidence="3" key="1">
    <citation type="submission" date="2016-11" db="EMBL/GenBank/DDBJ databases">
        <authorList>
            <person name="Varghese N."/>
            <person name="Submissions S."/>
        </authorList>
    </citation>
    <scope>NUCLEOTIDE SEQUENCE [LARGE SCALE GENOMIC DNA]</scope>
    <source>
        <strain evidence="3">USBA-503</strain>
    </source>
</reference>
<dbReference type="RefSeq" id="WP_072873783.1">
    <property type="nucleotide sequence ID" value="NZ_FRAF01000009.1"/>
</dbReference>
<evidence type="ECO:0000313" key="3">
    <source>
        <dbReference type="Proteomes" id="UP000184016"/>
    </source>
</evidence>
<dbReference type="InterPro" id="IPR003425">
    <property type="entry name" value="CCB3/YggT"/>
</dbReference>
<dbReference type="OrthoDB" id="47652at2"/>
<keyword evidence="1" id="KW-1133">Transmembrane helix</keyword>
<sequence length="95" mass="10674">MTLLVQMVHFLFSAYFIVLIASAVASWFPELQANRLVNILQQLSQPYYAPFQRLLRPIQVGGILLDWSSIVAVIVYFVIQSLIFSALSNMLGGLV</sequence>
<dbReference type="GO" id="GO:0016020">
    <property type="term" value="C:membrane"/>
    <property type="evidence" value="ECO:0007669"/>
    <property type="project" value="InterPro"/>
</dbReference>
<dbReference type="AlphaFoldDB" id="A0A1M6Q5I8"/>